<feature type="transmembrane region" description="Helical" evidence="9">
    <location>
        <begin position="66"/>
        <end position="88"/>
    </location>
</feature>
<accession>A0A261XZV3</accession>
<evidence type="ECO:0000256" key="3">
    <source>
        <dbReference type="ARBA" id="ARBA00022475"/>
    </source>
</evidence>
<dbReference type="InterPro" id="IPR044669">
    <property type="entry name" value="YneE/VCCN1/2-like"/>
</dbReference>
<evidence type="ECO:0000256" key="6">
    <source>
        <dbReference type="ARBA" id="ARBA00023065"/>
    </source>
</evidence>
<evidence type="ECO:0000313" key="11">
    <source>
        <dbReference type="Proteomes" id="UP000242875"/>
    </source>
</evidence>
<protein>
    <submittedName>
        <fullName evidence="10">Uncharacterized protein</fullName>
    </submittedName>
</protein>
<evidence type="ECO:0000256" key="8">
    <source>
        <dbReference type="SAM" id="MobiDB-lite"/>
    </source>
</evidence>
<keyword evidence="3" id="KW-1003">Cell membrane</keyword>
<dbReference type="AlphaFoldDB" id="A0A261XZV3"/>
<evidence type="ECO:0000256" key="4">
    <source>
        <dbReference type="ARBA" id="ARBA00022692"/>
    </source>
</evidence>
<evidence type="ECO:0000256" key="1">
    <source>
        <dbReference type="ARBA" id="ARBA00004651"/>
    </source>
</evidence>
<feature type="region of interest" description="Disordered" evidence="8">
    <location>
        <begin position="447"/>
        <end position="526"/>
    </location>
</feature>
<keyword evidence="11" id="KW-1185">Reference proteome</keyword>
<dbReference type="OrthoDB" id="1368at2759"/>
<dbReference type="PANTHER" id="PTHR33281:SF19">
    <property type="entry name" value="VOLTAGE-DEPENDENT ANION CHANNEL-FORMING PROTEIN YNEE"/>
    <property type="match status" value="1"/>
</dbReference>
<dbReference type="EMBL" id="MVBO01000065">
    <property type="protein sequence ID" value="OZJ03871.1"/>
    <property type="molecule type" value="Genomic_DNA"/>
</dbReference>
<keyword evidence="2" id="KW-0813">Transport</keyword>
<keyword evidence="5 9" id="KW-1133">Transmembrane helix</keyword>
<evidence type="ECO:0000256" key="7">
    <source>
        <dbReference type="ARBA" id="ARBA00023136"/>
    </source>
</evidence>
<feature type="region of interest" description="Disordered" evidence="8">
    <location>
        <begin position="405"/>
        <end position="426"/>
    </location>
</feature>
<name>A0A261XZV3_9FUNG</name>
<organism evidence="10 11">
    <name type="scientific">Bifiguratus adelaidae</name>
    <dbReference type="NCBI Taxonomy" id="1938954"/>
    <lineage>
        <taxon>Eukaryota</taxon>
        <taxon>Fungi</taxon>
        <taxon>Fungi incertae sedis</taxon>
        <taxon>Mucoromycota</taxon>
        <taxon>Mucoromycotina</taxon>
        <taxon>Endogonomycetes</taxon>
        <taxon>Endogonales</taxon>
        <taxon>Endogonales incertae sedis</taxon>
        <taxon>Bifiguratus</taxon>
    </lineage>
</organism>
<evidence type="ECO:0000256" key="9">
    <source>
        <dbReference type="SAM" id="Phobius"/>
    </source>
</evidence>
<dbReference type="Pfam" id="PF25539">
    <property type="entry name" value="Bestrophin_2"/>
    <property type="match status" value="1"/>
</dbReference>
<comment type="subcellular location">
    <subcellularLocation>
        <location evidence="1">Cell membrane</location>
        <topology evidence="1">Multi-pass membrane protein</topology>
    </subcellularLocation>
</comment>
<evidence type="ECO:0000313" key="10">
    <source>
        <dbReference type="EMBL" id="OZJ03871.1"/>
    </source>
</evidence>
<reference evidence="10 11" key="1">
    <citation type="journal article" date="2017" name="Mycologia">
        <title>Bifiguratus adelaidae, gen. et sp. nov., a new member of Mucoromycotina in endophytic and soil-dwelling habitats.</title>
        <authorList>
            <person name="Torres-Cruz T.J."/>
            <person name="Billingsley Tobias T.L."/>
            <person name="Almatruk M."/>
            <person name="Hesse C."/>
            <person name="Kuske C.R."/>
            <person name="Desiro A."/>
            <person name="Benucci G.M."/>
            <person name="Bonito G."/>
            <person name="Stajich J.E."/>
            <person name="Dunlap C."/>
            <person name="Arnold A.E."/>
            <person name="Porras-Alfaro A."/>
        </authorList>
    </citation>
    <scope>NUCLEOTIDE SEQUENCE [LARGE SCALE GENOMIC DNA]</scope>
    <source>
        <strain evidence="10 11">AZ0501</strain>
    </source>
</reference>
<dbReference type="GO" id="GO:0005886">
    <property type="term" value="C:plasma membrane"/>
    <property type="evidence" value="ECO:0007669"/>
    <property type="project" value="UniProtKB-SubCell"/>
</dbReference>
<sequence length="762" mass="88024">MSEPSFPDNARSQKPKTLAHEINPYKHKRYPLFRVRGSIIDDILGRVCVAILWAVLITLLDRVGKYNMGMPTTLITVLSMVVSLMLVFRTNTAYDRFWEGRRLWGQMVTALRSCSRIIWINGKDGSSSDVLEKKSAINLLIAFAIATKNYLRQEYGPEHPELWPWIQHIPKYSFPTITPQYEDISQQPGGSKLDRLPFRNLFRRKYADNDKGSSKNQFESYIHHQGNVNIPLEITLYLSSYATHQRAKDNLDVPNTTALLNNITSLTDCLTGFERILRTPIPAAYSIHLSQTVWLYILMLPTQLVGAGYGYYTILLVAIAAFTLLGIEAIGKEIENPFGYDPNDLPLDNFCEALRKELENMTSLPPPKLEDWVFSPLNHPMLATGHSENAQELRRKSIEEVRSLLSTTSETKHRTPQPSPIQTEFGILEEVNIDGEKGSSHRTYLETPTQQLPSPRGSPTPPKRSPGLSPVKIDFKEQPDPHKHKSGKRKHDDDRHHKSKRHRSHSSSYYTPPVLDDDWNPPPLEAFKSDEAEWNEKLFDAMAEDESDFLPEYWRSRSEPGRSGIDALTDEEYRRYMVEGMYERKHKDEIEAERRRQERKEAKKRQREADREAYRKAEEKRLRQARSVDAEMTQKKVAALRSKYEKRWEEVEALCEAKDIQSYLRHADIPWPIHTTSLLDAADQTIIKADMTEFLIGHLGQRAEQKAAIRKEQLRFHPDKFIQRYGKLFGQTFPTSEEHNHIIRTVNNVSSILNDVWKDLKV</sequence>
<dbReference type="Proteomes" id="UP000242875">
    <property type="component" value="Unassembled WGS sequence"/>
</dbReference>
<dbReference type="PANTHER" id="PTHR33281">
    <property type="entry name" value="UPF0187 PROTEIN YNEE"/>
    <property type="match status" value="1"/>
</dbReference>
<keyword evidence="6" id="KW-0406">Ion transport</keyword>
<feature type="transmembrane region" description="Helical" evidence="9">
    <location>
        <begin position="309"/>
        <end position="327"/>
    </location>
</feature>
<evidence type="ECO:0000256" key="5">
    <source>
        <dbReference type="ARBA" id="ARBA00022989"/>
    </source>
</evidence>
<keyword evidence="7 9" id="KW-0472">Membrane</keyword>
<keyword evidence="4 9" id="KW-0812">Transmembrane</keyword>
<comment type="caution">
    <text evidence="10">The sequence shown here is derived from an EMBL/GenBank/DDBJ whole genome shotgun (WGS) entry which is preliminary data.</text>
</comment>
<gene>
    <name evidence="10" type="ORF">BZG36_03682</name>
</gene>
<feature type="region of interest" description="Disordered" evidence="8">
    <location>
        <begin position="592"/>
        <end position="627"/>
    </location>
</feature>
<feature type="transmembrane region" description="Helical" evidence="9">
    <location>
        <begin position="43"/>
        <end position="60"/>
    </location>
</feature>
<evidence type="ECO:0000256" key="2">
    <source>
        <dbReference type="ARBA" id="ARBA00022448"/>
    </source>
</evidence>
<proteinExistence type="predicted"/>
<dbReference type="GO" id="GO:0005254">
    <property type="term" value="F:chloride channel activity"/>
    <property type="evidence" value="ECO:0007669"/>
    <property type="project" value="InterPro"/>
</dbReference>